<feature type="transmembrane region" description="Helical" evidence="8">
    <location>
        <begin position="86"/>
        <end position="105"/>
    </location>
</feature>
<evidence type="ECO:0000256" key="1">
    <source>
        <dbReference type="ARBA" id="ARBA00004651"/>
    </source>
</evidence>
<organism evidence="10 11">
    <name type="scientific">Sulfolobus acidocaldarius</name>
    <dbReference type="NCBI Taxonomy" id="2285"/>
    <lineage>
        <taxon>Archaea</taxon>
        <taxon>Thermoproteota</taxon>
        <taxon>Thermoprotei</taxon>
        <taxon>Sulfolobales</taxon>
        <taxon>Sulfolobaceae</taxon>
        <taxon>Sulfolobus</taxon>
    </lineage>
</organism>
<feature type="transmembrane region" description="Helical" evidence="8">
    <location>
        <begin position="117"/>
        <end position="136"/>
    </location>
</feature>
<evidence type="ECO:0000256" key="3">
    <source>
        <dbReference type="ARBA" id="ARBA00022448"/>
    </source>
</evidence>
<accession>A0A0U3GLY8</accession>
<dbReference type="PANTHER" id="PTHR30472">
    <property type="entry name" value="FERRIC ENTEROBACTIN TRANSPORT SYSTEM PERMEASE PROTEIN"/>
    <property type="match status" value="1"/>
</dbReference>
<dbReference type="GeneID" id="14551724"/>
<feature type="transmembrane region" description="Helical" evidence="8">
    <location>
        <begin position="179"/>
        <end position="208"/>
    </location>
</feature>
<dbReference type="Pfam" id="PF01032">
    <property type="entry name" value="FecCD"/>
    <property type="match status" value="1"/>
</dbReference>
<keyword evidence="6 8" id="KW-1133">Transmembrane helix</keyword>
<keyword evidence="7 8" id="KW-0472">Membrane</keyword>
<evidence type="ECO:0000313" key="11">
    <source>
        <dbReference type="Proteomes" id="UP000060043"/>
    </source>
</evidence>
<evidence type="ECO:0000313" key="10">
    <source>
        <dbReference type="EMBL" id="ALU31285.1"/>
    </source>
</evidence>
<evidence type="ECO:0000256" key="6">
    <source>
        <dbReference type="ARBA" id="ARBA00022989"/>
    </source>
</evidence>
<comment type="similarity">
    <text evidence="2">Belongs to the binding-protein-dependent transport system permease family. FecCD subfamily.</text>
</comment>
<dbReference type="InterPro" id="IPR037294">
    <property type="entry name" value="ABC_BtuC-like"/>
</dbReference>
<feature type="transmembrane region" description="Helical" evidence="8">
    <location>
        <begin position="142"/>
        <end position="167"/>
    </location>
</feature>
<evidence type="ECO:0000313" key="12">
    <source>
        <dbReference type="Proteomes" id="UP000065473"/>
    </source>
</evidence>
<dbReference type="GO" id="GO:0005886">
    <property type="term" value="C:plasma membrane"/>
    <property type="evidence" value="ECO:0007669"/>
    <property type="project" value="UniProtKB-SubCell"/>
</dbReference>
<feature type="transmembrane region" description="Helical" evidence="8">
    <location>
        <begin position="12"/>
        <end position="33"/>
    </location>
</feature>
<dbReference type="CDD" id="cd06550">
    <property type="entry name" value="TM_ABC_iron-siderophores_like"/>
    <property type="match status" value="1"/>
</dbReference>
<dbReference type="PaxDb" id="1435377-SUSAZ_05815"/>
<keyword evidence="3" id="KW-0813">Transport</keyword>
<evidence type="ECO:0000256" key="8">
    <source>
        <dbReference type="SAM" id="Phobius"/>
    </source>
</evidence>
<proteinExistence type="inferred from homology"/>
<evidence type="ECO:0000256" key="4">
    <source>
        <dbReference type="ARBA" id="ARBA00022475"/>
    </source>
</evidence>
<evidence type="ECO:0000256" key="7">
    <source>
        <dbReference type="ARBA" id="ARBA00023136"/>
    </source>
</evidence>
<evidence type="ECO:0000256" key="2">
    <source>
        <dbReference type="ARBA" id="ARBA00007935"/>
    </source>
</evidence>
<feature type="transmembrane region" description="Helical" evidence="8">
    <location>
        <begin position="303"/>
        <end position="324"/>
    </location>
</feature>
<dbReference type="PANTHER" id="PTHR30472:SF25">
    <property type="entry name" value="ABC TRANSPORTER PERMEASE PROTEIN MJ0876-RELATED"/>
    <property type="match status" value="1"/>
</dbReference>
<dbReference type="Proteomes" id="UP000065473">
    <property type="component" value="Chromosome"/>
</dbReference>
<feature type="transmembrane region" description="Helical" evidence="8">
    <location>
        <begin position="236"/>
        <end position="266"/>
    </location>
</feature>
<dbReference type="AlphaFoldDB" id="A0A0U3GLY8"/>
<dbReference type="EMBL" id="CP013695">
    <property type="protein sequence ID" value="ALU31285.1"/>
    <property type="molecule type" value="Genomic_DNA"/>
</dbReference>
<dbReference type="STRING" id="1435377.SUSAZ_05815"/>
<dbReference type="Proteomes" id="UP000060043">
    <property type="component" value="Chromosome"/>
</dbReference>
<protein>
    <submittedName>
        <fullName evidence="10">Iron ABC transporter</fullName>
    </submittedName>
</protein>
<reference evidence="11 12" key="1">
    <citation type="submission" date="2015-12" db="EMBL/GenBank/DDBJ databases">
        <title>A stable core within a dynamic pangenome in Sulfolobus acidocaldarius.</title>
        <authorList>
            <person name="Anderson R."/>
            <person name="Kouris A."/>
            <person name="Seward C."/>
            <person name="Campbell K."/>
            <person name="Whitaker R."/>
        </authorList>
    </citation>
    <scope>NUCLEOTIDE SEQUENCE [LARGE SCALE GENOMIC DNA]</scope>
    <source>
        <strain evidence="9 12">GG12-C01-09</strain>
        <strain evidence="10 11">NG05B_CO5_07</strain>
    </source>
</reference>
<comment type="subcellular location">
    <subcellularLocation>
        <location evidence="1">Cell membrane</location>
        <topology evidence="1">Multi-pass membrane protein</topology>
    </subcellularLocation>
</comment>
<name>A0A0U3GLY8_9CREN</name>
<dbReference type="GO" id="GO:0022857">
    <property type="term" value="F:transmembrane transporter activity"/>
    <property type="evidence" value="ECO:0007669"/>
    <property type="project" value="InterPro"/>
</dbReference>
<keyword evidence="4" id="KW-1003">Cell membrane</keyword>
<keyword evidence="5 8" id="KW-0812">Transmembrane</keyword>
<feature type="transmembrane region" description="Helical" evidence="8">
    <location>
        <begin position="278"/>
        <end position="297"/>
    </location>
</feature>
<evidence type="ECO:0000256" key="5">
    <source>
        <dbReference type="ARBA" id="ARBA00022692"/>
    </source>
</evidence>
<dbReference type="OMA" id="WFLGGSR"/>
<dbReference type="SUPFAM" id="SSF81345">
    <property type="entry name" value="ABC transporter involved in vitamin B12 uptake, BtuC"/>
    <property type="match status" value="1"/>
</dbReference>
<dbReference type="OrthoDB" id="57034at2157"/>
<dbReference type="RefSeq" id="WP_011278069.1">
    <property type="nucleotide sequence ID" value="NZ_BHWZ01000002.1"/>
</dbReference>
<gene>
    <name evidence="9" type="ORF">ATY89_00395</name>
    <name evidence="10" type="ORF">ATZ20_03440</name>
</gene>
<dbReference type="InterPro" id="IPR000522">
    <property type="entry name" value="ABC_transptr_permease_BtuC"/>
</dbReference>
<dbReference type="Gene3D" id="1.10.3470.10">
    <property type="entry name" value="ABC transporter involved in vitamin B12 uptake, BtuC"/>
    <property type="match status" value="1"/>
</dbReference>
<dbReference type="EMBL" id="CP013694">
    <property type="protein sequence ID" value="ALU28573.1"/>
    <property type="molecule type" value="Genomic_DNA"/>
</dbReference>
<evidence type="ECO:0000313" key="9">
    <source>
        <dbReference type="EMBL" id="ALU28573.1"/>
    </source>
</evidence>
<sequence>MKITKSTYLKILLLLILPVTSLLLSLMYGDVYIPPQEILHPSQIYRLILYEIRLPTIITAALIGIILSVSGSIMQHLLRNPLIDPYIAGTSSGGAFGAILSYFLLGFSLPLSVMIYAQPLIAFFFSFLATIITVLIGRGRGIYGLVIAGVIVSYIFSSAYSILLVLLQERYPQIPPIIFWLMGQITVVGWSLIPALTTLTLVLLILAYKMSRALDLVSISDEISYTHGIRPNRFRIFWLGLISFVVSFTISIAGVIGFIGILVPHLIRLSIGGNMRTLLVYSSGIGITVMLLSNIIADGMLGTIIPITPILAVIASPFLILFLVRRNDSEGA</sequence>
<feature type="transmembrane region" description="Helical" evidence="8">
    <location>
        <begin position="54"/>
        <end position="74"/>
    </location>
</feature>